<proteinExistence type="predicted"/>
<sequence length="1008" mass="109987">MESGKILQNPRPSPSLGFTGNSNRAMPNELAQKPPAPMIDKFRALLKQREEARVGNGDVGPPTTEEVVQLYEMMLAELTFNSKPIITDLTIIAGEQRAHGEGIAEAICARIVEVPIEQKLPSLYLLDSIVKNIGKEYVRYFSSRLPEVFCEAYRQVHPSMYSAMRHLFGTWSAVFPSSVLHKIETELQFSSQVNKQSSSVNSLRVSESPRPTHGIHVNPKYIRQLEHSNPDTNIQQVRGPSSNLKLYGQKPAIGYDEFDSDHAEVKSSQVGAQRLNPTGSVSRTSFALGANRLHPSSTSRLARPSSPLRIGSDVDEFIMENSPRRLEGASPSHSVFDYGLGDRRNHNRFETASHNLSNGHEHQGPRALIDAYGSDKRASNNKPLQVGRLGINGMGNKVASRSWQNTEEEEFDWEDMSPTLADHGRKNDLLPSSVRPHGSIGARPDFRKLNAAPLESDIRSNHSSRAQLPLLDDPSIAVEDSVSSLGSGRGTGTGFQAEPNRNLVSHYPQEGWNLPHHFSRSSHPVNARGRGRDSQTPFSGSAVPSLGGDKVAPLNDKFPDADAQFVRASAVASRMGSSAPDSVSSGAWSGSIPSSTGAWAPLNVHKPHLPPMQPVYPPQKQTRTQFDSINAAGNIMNQGPSKPLYMPEKQLGNSESKELISMKPPQVHDQHATPNQQNQGQPQFLHSQEARNSFLPSITSSLPPHLLAPPLNHGYGQQGHNPVMSMVPSNPVPAVQLPLPIQSTLNSSFLPGGALPPLPPGPPPASSHMIPGSQSAGLVVPNQPPGNAFSGLISSLMAQGLISLTKQTPVQDSVGLEFNADLHKLRHESAISALYANLPRQCTTCGLRFKCQEEHSSHMDWHVTRNRMSKNRKQKPSRKWFVSASMWLSGAEALGTDAVPGFLPAETIVEKKDDEELAVPADEDQNACALCGEPFDDFFSDETEEWMYKGAVYMNAPNGSIAGMDRSQLGPIVHAKCRSESTVVPPEDFRCDEGGNTEEGSQRKRLRS</sequence>
<comment type="caution">
    <text evidence="1">The sequence shown here is derived from an EMBL/GenBank/DDBJ whole genome shotgun (WGS) entry which is preliminary data.</text>
</comment>
<gene>
    <name evidence="1" type="ORF">OWV82_023110</name>
</gene>
<keyword evidence="2" id="KW-1185">Reference proteome</keyword>
<dbReference type="EMBL" id="CM051406">
    <property type="protein sequence ID" value="KAJ4703177.1"/>
    <property type="molecule type" value="Genomic_DNA"/>
</dbReference>
<evidence type="ECO:0000313" key="1">
    <source>
        <dbReference type="EMBL" id="KAJ4703177.1"/>
    </source>
</evidence>
<dbReference type="Proteomes" id="UP001164539">
    <property type="component" value="Chromosome 13"/>
</dbReference>
<evidence type="ECO:0000313" key="2">
    <source>
        <dbReference type="Proteomes" id="UP001164539"/>
    </source>
</evidence>
<protein>
    <submittedName>
        <fullName evidence="1">Polyadenylation and cleavage factor-like 4-like isoform X2</fullName>
    </submittedName>
</protein>
<name>A0ACC1WVQ9_MELAZ</name>
<organism evidence="1 2">
    <name type="scientific">Melia azedarach</name>
    <name type="common">Chinaberry tree</name>
    <dbReference type="NCBI Taxonomy" id="155640"/>
    <lineage>
        <taxon>Eukaryota</taxon>
        <taxon>Viridiplantae</taxon>
        <taxon>Streptophyta</taxon>
        <taxon>Embryophyta</taxon>
        <taxon>Tracheophyta</taxon>
        <taxon>Spermatophyta</taxon>
        <taxon>Magnoliopsida</taxon>
        <taxon>eudicotyledons</taxon>
        <taxon>Gunneridae</taxon>
        <taxon>Pentapetalae</taxon>
        <taxon>rosids</taxon>
        <taxon>malvids</taxon>
        <taxon>Sapindales</taxon>
        <taxon>Meliaceae</taxon>
        <taxon>Melia</taxon>
    </lineage>
</organism>
<reference evidence="1 2" key="1">
    <citation type="journal article" date="2023" name="Science">
        <title>Complex scaffold remodeling in plant triterpene biosynthesis.</title>
        <authorList>
            <person name="De La Pena R."/>
            <person name="Hodgson H."/>
            <person name="Liu J.C."/>
            <person name="Stephenson M.J."/>
            <person name="Martin A.C."/>
            <person name="Owen C."/>
            <person name="Harkess A."/>
            <person name="Leebens-Mack J."/>
            <person name="Jimenez L.E."/>
            <person name="Osbourn A."/>
            <person name="Sattely E.S."/>
        </authorList>
    </citation>
    <scope>NUCLEOTIDE SEQUENCE [LARGE SCALE GENOMIC DNA]</scope>
    <source>
        <strain evidence="2">cv. JPN11</strain>
        <tissue evidence="1">Leaf</tissue>
    </source>
</reference>
<accession>A0ACC1WVQ9</accession>